<proteinExistence type="predicted"/>
<reference evidence="1 2" key="1">
    <citation type="submission" date="2014-04" db="EMBL/GenBank/DDBJ databases">
        <authorList>
            <consortium name="DOE Joint Genome Institute"/>
            <person name="Kuo A."/>
            <person name="Kohler A."/>
            <person name="Nagy L.G."/>
            <person name="Floudas D."/>
            <person name="Copeland A."/>
            <person name="Barry K.W."/>
            <person name="Cichocki N."/>
            <person name="Veneault-Fourrey C."/>
            <person name="LaButti K."/>
            <person name="Lindquist E.A."/>
            <person name="Lipzen A."/>
            <person name="Lundell T."/>
            <person name="Morin E."/>
            <person name="Murat C."/>
            <person name="Sun H."/>
            <person name="Tunlid A."/>
            <person name="Henrissat B."/>
            <person name="Grigoriev I.V."/>
            <person name="Hibbett D.S."/>
            <person name="Martin F."/>
            <person name="Nordberg H.P."/>
            <person name="Cantor M.N."/>
            <person name="Hua S.X."/>
        </authorList>
    </citation>
    <scope>NUCLEOTIDE SEQUENCE [LARGE SCALE GENOMIC DNA]</scope>
    <source>
        <strain evidence="1 2">LaAM-08-1</strain>
    </source>
</reference>
<evidence type="ECO:0000313" key="1">
    <source>
        <dbReference type="EMBL" id="KIJ98069.1"/>
    </source>
</evidence>
<evidence type="ECO:0000313" key="2">
    <source>
        <dbReference type="Proteomes" id="UP000054477"/>
    </source>
</evidence>
<dbReference type="AlphaFoldDB" id="A0A0C9WMD6"/>
<organism evidence="1 2">
    <name type="scientific">Laccaria amethystina LaAM-08-1</name>
    <dbReference type="NCBI Taxonomy" id="1095629"/>
    <lineage>
        <taxon>Eukaryota</taxon>
        <taxon>Fungi</taxon>
        <taxon>Dikarya</taxon>
        <taxon>Basidiomycota</taxon>
        <taxon>Agaricomycotina</taxon>
        <taxon>Agaricomycetes</taxon>
        <taxon>Agaricomycetidae</taxon>
        <taxon>Agaricales</taxon>
        <taxon>Agaricineae</taxon>
        <taxon>Hydnangiaceae</taxon>
        <taxon>Laccaria</taxon>
    </lineage>
</organism>
<dbReference type="EMBL" id="KN838677">
    <property type="protein sequence ID" value="KIJ98069.1"/>
    <property type="molecule type" value="Genomic_DNA"/>
</dbReference>
<name>A0A0C9WMD6_9AGAR</name>
<dbReference type="HOGENOM" id="CLU_2961177_0_0_1"/>
<dbReference type="Proteomes" id="UP000054477">
    <property type="component" value="Unassembled WGS sequence"/>
</dbReference>
<keyword evidence="2" id="KW-1185">Reference proteome</keyword>
<gene>
    <name evidence="1" type="ORF">K443DRAFT_221498</name>
</gene>
<reference evidence="2" key="2">
    <citation type="submission" date="2015-01" db="EMBL/GenBank/DDBJ databases">
        <title>Evolutionary Origins and Diversification of the Mycorrhizal Mutualists.</title>
        <authorList>
            <consortium name="DOE Joint Genome Institute"/>
            <consortium name="Mycorrhizal Genomics Consortium"/>
            <person name="Kohler A."/>
            <person name="Kuo A."/>
            <person name="Nagy L.G."/>
            <person name="Floudas D."/>
            <person name="Copeland A."/>
            <person name="Barry K.W."/>
            <person name="Cichocki N."/>
            <person name="Veneault-Fourrey C."/>
            <person name="LaButti K."/>
            <person name="Lindquist E.A."/>
            <person name="Lipzen A."/>
            <person name="Lundell T."/>
            <person name="Morin E."/>
            <person name="Murat C."/>
            <person name="Riley R."/>
            <person name="Ohm R."/>
            <person name="Sun H."/>
            <person name="Tunlid A."/>
            <person name="Henrissat B."/>
            <person name="Grigoriev I.V."/>
            <person name="Hibbett D.S."/>
            <person name="Martin F."/>
        </authorList>
    </citation>
    <scope>NUCLEOTIDE SEQUENCE [LARGE SCALE GENOMIC DNA]</scope>
    <source>
        <strain evidence="2">LaAM-08-1</strain>
    </source>
</reference>
<sequence length="59" mass="6598">MSSLPFGPRHRRSACVRPLASLHLVTTLWLVAARRRHIVLAWCRPDSPSALRPSLPSSL</sequence>
<accession>A0A0C9WMD6</accession>
<protein>
    <submittedName>
        <fullName evidence="1">Uncharacterized protein</fullName>
    </submittedName>
</protein>